<dbReference type="NCBIfam" id="NF008266">
    <property type="entry name" value="PRK11038.1"/>
    <property type="match status" value="1"/>
</dbReference>
<name>A0A1X1ES80_PANCY</name>
<proteinExistence type="predicted"/>
<keyword evidence="2" id="KW-1185">Reference proteome</keyword>
<comment type="caution">
    <text evidence="1">The sequence shown here is derived from an EMBL/GenBank/DDBJ whole genome shotgun (WGS) entry which is preliminary data.</text>
</comment>
<dbReference type="Pfam" id="PF10689">
    <property type="entry name" value="DUF2496"/>
    <property type="match status" value="1"/>
</dbReference>
<dbReference type="AlphaFoldDB" id="A0A1X1ES80"/>
<evidence type="ECO:0000313" key="2">
    <source>
        <dbReference type="Proteomes" id="UP000193749"/>
    </source>
</evidence>
<dbReference type="OrthoDB" id="6197868at2"/>
<dbReference type="RefSeq" id="WP_084873210.1">
    <property type="nucleotide sequence ID" value="NZ_JAGGMY010000001.1"/>
</dbReference>
<organism evidence="1 2">
    <name type="scientific">Pantoea cypripedii</name>
    <name type="common">Pectobacterium cypripedii</name>
    <name type="synonym">Erwinia cypripedii</name>
    <dbReference type="NCBI Taxonomy" id="55209"/>
    <lineage>
        <taxon>Bacteria</taxon>
        <taxon>Pseudomonadati</taxon>
        <taxon>Pseudomonadota</taxon>
        <taxon>Gammaproteobacteria</taxon>
        <taxon>Enterobacterales</taxon>
        <taxon>Erwiniaceae</taxon>
        <taxon>Pantoea</taxon>
    </lineage>
</organism>
<dbReference type="STRING" id="55209.HA50_04860"/>
<dbReference type="Proteomes" id="UP000193749">
    <property type="component" value="Unassembled WGS sequence"/>
</dbReference>
<sequence length="55" mass="6102">MSLETASDEIKLAVDLIQLLEENRIPAATVLAALAIVQRDYEQKNAAENPDQQHL</sequence>
<accession>A0A1X1ES80</accession>
<protein>
    <submittedName>
        <fullName evidence="1">DUF2496 domain-containing protein</fullName>
    </submittedName>
</protein>
<gene>
    <name evidence="1" type="ORF">HA50_04860</name>
</gene>
<dbReference type="InterPro" id="IPR019630">
    <property type="entry name" value="DUF2496_YbaM-rel"/>
</dbReference>
<reference evidence="1 2" key="1">
    <citation type="journal article" date="2017" name="Antonie Van Leeuwenhoek">
        <title>Phylogenomic resolution of the bacterial genus Pantoea and its relationship with Erwinia and Tatumella.</title>
        <authorList>
            <person name="Palmer M."/>
            <person name="Steenkamp E.T."/>
            <person name="Coetzee M.P."/>
            <person name="Chan W.Y."/>
            <person name="van Zyl E."/>
            <person name="De Maayer P."/>
            <person name="Coutinho T.A."/>
            <person name="Blom J."/>
            <person name="Smits T.H."/>
            <person name="Duffy B."/>
            <person name="Venter S.N."/>
        </authorList>
    </citation>
    <scope>NUCLEOTIDE SEQUENCE [LARGE SCALE GENOMIC DNA]</scope>
    <source>
        <strain evidence="1 2">LMG 2657</strain>
    </source>
</reference>
<evidence type="ECO:0000313" key="1">
    <source>
        <dbReference type="EMBL" id="ORM92724.1"/>
    </source>
</evidence>
<dbReference type="EMBL" id="MLJI01000001">
    <property type="protein sequence ID" value="ORM92724.1"/>
    <property type="molecule type" value="Genomic_DNA"/>
</dbReference>